<dbReference type="STRING" id="1179773.BN6_52680"/>
<dbReference type="InterPro" id="IPR059176">
    <property type="entry name" value="UDP-X_N"/>
</dbReference>
<evidence type="ECO:0000256" key="1">
    <source>
        <dbReference type="ARBA" id="ARBA00001946"/>
    </source>
</evidence>
<dbReference type="Proteomes" id="UP000006281">
    <property type="component" value="Chromosome"/>
</dbReference>
<organism evidence="4 5">
    <name type="scientific">Saccharothrix espanaensis (strain ATCC 51144 / DSM 44229 / JCM 9112 / NBRC 15066 / NRRL 15764)</name>
    <dbReference type="NCBI Taxonomy" id="1179773"/>
    <lineage>
        <taxon>Bacteria</taxon>
        <taxon>Bacillati</taxon>
        <taxon>Actinomycetota</taxon>
        <taxon>Actinomycetes</taxon>
        <taxon>Pseudonocardiales</taxon>
        <taxon>Pseudonocardiaceae</taxon>
        <taxon>Saccharothrix</taxon>
    </lineage>
</organism>
<dbReference type="CDD" id="cd04672">
    <property type="entry name" value="NUDIX_CDP-Chase_like"/>
    <property type="match status" value="1"/>
</dbReference>
<dbReference type="SUPFAM" id="SSF55811">
    <property type="entry name" value="Nudix"/>
    <property type="match status" value="1"/>
</dbReference>
<dbReference type="eggNOG" id="COG1051">
    <property type="taxonomic scope" value="Bacteria"/>
</dbReference>
<dbReference type="PANTHER" id="PTHR43046">
    <property type="entry name" value="GDP-MANNOSE MANNOSYL HYDROLASE"/>
    <property type="match status" value="1"/>
</dbReference>
<dbReference type="RefSeq" id="WP_015102644.1">
    <property type="nucleotide sequence ID" value="NC_019673.1"/>
</dbReference>
<dbReference type="GO" id="GO:0016787">
    <property type="term" value="F:hydrolase activity"/>
    <property type="evidence" value="ECO:0007669"/>
    <property type="project" value="UniProtKB-KW"/>
</dbReference>
<keyword evidence="2 4" id="KW-0378">Hydrolase</keyword>
<comment type="cofactor">
    <cofactor evidence="1">
        <name>Mg(2+)</name>
        <dbReference type="ChEBI" id="CHEBI:18420"/>
    </cofactor>
</comment>
<keyword evidence="5" id="KW-1185">Reference proteome</keyword>
<evidence type="ECO:0000256" key="2">
    <source>
        <dbReference type="ARBA" id="ARBA00022801"/>
    </source>
</evidence>
<dbReference type="PROSITE" id="PS00893">
    <property type="entry name" value="NUDIX_BOX"/>
    <property type="match status" value="1"/>
</dbReference>
<dbReference type="HOGENOM" id="CLU_082381_1_0_11"/>
<dbReference type="Pfam" id="PF00293">
    <property type="entry name" value="NUDIX"/>
    <property type="match status" value="1"/>
</dbReference>
<evidence type="ECO:0000313" key="4">
    <source>
        <dbReference type="EMBL" id="CCH32532.1"/>
    </source>
</evidence>
<protein>
    <submittedName>
        <fullName evidence="4">NUDIX family hydrolase</fullName>
    </submittedName>
</protein>
<evidence type="ECO:0000259" key="3">
    <source>
        <dbReference type="PROSITE" id="PS51462"/>
    </source>
</evidence>
<feature type="domain" description="Nudix hydrolase" evidence="3">
    <location>
        <begin position="71"/>
        <end position="199"/>
    </location>
</feature>
<reference evidence="4 5" key="1">
    <citation type="journal article" date="2012" name="BMC Genomics">
        <title>Complete genome sequence of Saccharothrix espanaensis DSM 44229T and comparison to the other completely sequenced Pseudonocardiaceae.</title>
        <authorList>
            <person name="Strobel T."/>
            <person name="Al-Dilaimi A."/>
            <person name="Blom J."/>
            <person name="Gessner A."/>
            <person name="Kalinowski J."/>
            <person name="Luzhetska M."/>
            <person name="Puhler A."/>
            <person name="Szczepanowski R."/>
            <person name="Bechthold A."/>
            <person name="Ruckert C."/>
        </authorList>
    </citation>
    <scope>NUCLEOTIDE SEQUENCE [LARGE SCALE GENOMIC DNA]</scope>
    <source>
        <strain evidence="5">ATCC 51144 / DSM 44229 / JCM 9112 / NBRC 15066 / NRRL 15764</strain>
    </source>
</reference>
<dbReference type="BioCyc" id="SESP1179773:BN6_RS25465-MONOMER"/>
<dbReference type="PROSITE" id="PS51462">
    <property type="entry name" value="NUDIX"/>
    <property type="match status" value="1"/>
</dbReference>
<dbReference type="Gene3D" id="3.90.79.10">
    <property type="entry name" value="Nucleoside Triphosphate Pyrophosphohydrolase"/>
    <property type="match status" value="1"/>
</dbReference>
<dbReference type="PATRIC" id="fig|1179773.3.peg.5300"/>
<evidence type="ECO:0000313" key="5">
    <source>
        <dbReference type="Proteomes" id="UP000006281"/>
    </source>
</evidence>
<sequence>MTAPDPAEVVHRHALRLLATAQNGLTYADDPYDRERYQEVRRAAEGLLALVATGDLREVRRIVALDTGHATPKVDVRGAVFDPGGRVLLVRERSDGRWTLPGGWCDVLESPAEAVAREVREESGLTVRVAKLVAVLDRERQGHRPRFPYHVHKLFFLCDEESRGEPDPTEISAVDWFALDALPELSTSRVLEPQLHLAHTHWHDRTLPTVFD</sequence>
<accession>K0K4L4</accession>
<dbReference type="OrthoDB" id="9804442at2"/>
<gene>
    <name evidence="4" type="ordered locus">BN6_52680</name>
</gene>
<dbReference type="PANTHER" id="PTHR43046:SF16">
    <property type="entry name" value="ADP-RIBOSE PYROPHOSPHATASE YJHB-RELATED"/>
    <property type="match status" value="1"/>
</dbReference>
<dbReference type="InterPro" id="IPR020084">
    <property type="entry name" value="NUDIX_hydrolase_CS"/>
</dbReference>
<dbReference type="EMBL" id="HE804045">
    <property type="protein sequence ID" value="CCH32532.1"/>
    <property type="molecule type" value="Genomic_DNA"/>
</dbReference>
<dbReference type="KEGG" id="sesp:BN6_52680"/>
<dbReference type="InterPro" id="IPR000086">
    <property type="entry name" value="NUDIX_hydrolase_dom"/>
</dbReference>
<dbReference type="AlphaFoldDB" id="K0K4L4"/>
<dbReference type="Gene3D" id="6.10.250.1120">
    <property type="match status" value="1"/>
</dbReference>
<dbReference type="Pfam" id="PF12535">
    <property type="entry name" value="Nudix_N"/>
    <property type="match status" value="1"/>
</dbReference>
<dbReference type="InterPro" id="IPR015797">
    <property type="entry name" value="NUDIX_hydrolase-like_dom_sf"/>
</dbReference>
<name>K0K4L4_SACES</name>
<proteinExistence type="predicted"/>